<dbReference type="InterPro" id="IPR029787">
    <property type="entry name" value="Nucleotide_cyclase"/>
</dbReference>
<dbReference type="GO" id="GO:0005886">
    <property type="term" value="C:plasma membrane"/>
    <property type="evidence" value="ECO:0007669"/>
    <property type="project" value="TreeGrafter"/>
</dbReference>
<protein>
    <recommendedName>
        <fullName evidence="1">diguanylate cyclase</fullName>
        <ecNumber evidence="1">2.7.7.65</ecNumber>
    </recommendedName>
</protein>
<evidence type="ECO:0000256" key="2">
    <source>
        <dbReference type="ARBA" id="ARBA00034247"/>
    </source>
</evidence>
<dbReference type="InterPro" id="IPR050469">
    <property type="entry name" value="Diguanylate_Cyclase"/>
</dbReference>
<organism evidence="5 6">
    <name type="scientific">Photobacterium piscicola</name>
    <dbReference type="NCBI Taxonomy" id="1378299"/>
    <lineage>
        <taxon>Bacteria</taxon>
        <taxon>Pseudomonadati</taxon>
        <taxon>Pseudomonadota</taxon>
        <taxon>Gammaproteobacteria</taxon>
        <taxon>Vibrionales</taxon>
        <taxon>Vibrionaceae</taxon>
        <taxon>Photobacterium</taxon>
    </lineage>
</organism>
<keyword evidence="5" id="KW-0808">Transferase</keyword>
<accession>A0A1T5HXK2</accession>
<feature type="domain" description="GGDEF" evidence="4">
    <location>
        <begin position="300"/>
        <end position="429"/>
    </location>
</feature>
<dbReference type="InterPro" id="IPR043128">
    <property type="entry name" value="Rev_trsase/Diguanyl_cyclase"/>
</dbReference>
<evidence type="ECO:0000313" key="5">
    <source>
        <dbReference type="EMBL" id="SKC31520.1"/>
    </source>
</evidence>
<evidence type="ECO:0000313" key="6">
    <source>
        <dbReference type="Proteomes" id="UP000189966"/>
    </source>
</evidence>
<dbReference type="GO" id="GO:1902201">
    <property type="term" value="P:negative regulation of bacterial-type flagellum-dependent cell motility"/>
    <property type="evidence" value="ECO:0007669"/>
    <property type="project" value="TreeGrafter"/>
</dbReference>
<keyword evidence="5" id="KW-0548">Nucleotidyltransferase</keyword>
<keyword evidence="3" id="KW-0812">Transmembrane</keyword>
<keyword evidence="3" id="KW-1133">Transmembrane helix</keyword>
<dbReference type="Pfam" id="PF00990">
    <property type="entry name" value="GGDEF"/>
    <property type="match status" value="1"/>
</dbReference>
<dbReference type="OrthoDB" id="5829804at2"/>
<feature type="transmembrane region" description="Helical" evidence="3">
    <location>
        <begin position="249"/>
        <end position="273"/>
    </location>
</feature>
<evidence type="ECO:0000259" key="4">
    <source>
        <dbReference type="PROSITE" id="PS50887"/>
    </source>
</evidence>
<evidence type="ECO:0000256" key="3">
    <source>
        <dbReference type="SAM" id="Phobius"/>
    </source>
</evidence>
<dbReference type="EMBL" id="FUZI01000001">
    <property type="protein sequence ID" value="SKC31520.1"/>
    <property type="molecule type" value="Genomic_DNA"/>
</dbReference>
<name>A0A1T5HXK2_9GAMM</name>
<dbReference type="GO" id="GO:0043709">
    <property type="term" value="P:cell adhesion involved in single-species biofilm formation"/>
    <property type="evidence" value="ECO:0007669"/>
    <property type="project" value="TreeGrafter"/>
</dbReference>
<dbReference type="SUPFAM" id="SSF55073">
    <property type="entry name" value="Nucleotide cyclase"/>
    <property type="match status" value="1"/>
</dbReference>
<dbReference type="GO" id="GO:0052621">
    <property type="term" value="F:diguanylate cyclase activity"/>
    <property type="evidence" value="ECO:0007669"/>
    <property type="project" value="UniProtKB-EC"/>
</dbReference>
<dbReference type="InterPro" id="IPR000160">
    <property type="entry name" value="GGDEF_dom"/>
</dbReference>
<dbReference type="PROSITE" id="PS50887">
    <property type="entry name" value="GGDEF"/>
    <property type="match status" value="1"/>
</dbReference>
<proteinExistence type="predicted"/>
<keyword evidence="3" id="KW-0472">Membrane</keyword>
<sequence length="429" mass="51146">MIKMYRFFLILLVSFFITFNFTAIKKAKLENEVEEYFRYLTDTIYTYQINVFNSKLIKGENSKELLIFNKQPIDNKVKDISETIDNFFYMINENSIIKGNLWSVANVYPNYMYIKPYRNECKSKVDERNNIGNQYFNFLLKKENIKRNLERYNLIIYRTMRVEGPFFQCKTNEKLITIYYPLYLERKIDSILLLDIKADFLNDFFRNFNHKNMTNFKLDKTVKIDDFIYNIIVKQKYFEAMKIPIKRSYWFFSLICLVVFTFLSVVYEFILFLRKNINENKKDKLTGFYRKDCFNDNNRIVSCLIIIDIDYFKKINDTYGHQMGDYVLTEVSHRIMATINKSDIGIRWGGEEFVILVDDIVNITRLHLKLNALLHAISDQKICDIDVTISIGSFLSSSNIILSEAFKYADDALYQSKKTGRNKYTITAY</sequence>
<dbReference type="EC" id="2.7.7.65" evidence="1"/>
<dbReference type="RefSeq" id="WP_080156297.1">
    <property type="nucleotide sequence ID" value="NZ_FUZI01000001.1"/>
</dbReference>
<dbReference type="SMART" id="SM00267">
    <property type="entry name" value="GGDEF"/>
    <property type="match status" value="1"/>
</dbReference>
<dbReference type="PANTHER" id="PTHR45138">
    <property type="entry name" value="REGULATORY COMPONENTS OF SENSORY TRANSDUCTION SYSTEM"/>
    <property type="match status" value="1"/>
</dbReference>
<dbReference type="PANTHER" id="PTHR45138:SF9">
    <property type="entry name" value="DIGUANYLATE CYCLASE DGCM-RELATED"/>
    <property type="match status" value="1"/>
</dbReference>
<evidence type="ECO:0000256" key="1">
    <source>
        <dbReference type="ARBA" id="ARBA00012528"/>
    </source>
</evidence>
<reference evidence="5 6" key="1">
    <citation type="submission" date="2017-02" db="EMBL/GenBank/DDBJ databases">
        <authorList>
            <person name="Peterson S.W."/>
        </authorList>
    </citation>
    <scope>NUCLEOTIDE SEQUENCE [LARGE SCALE GENOMIC DNA]</scope>
    <source>
        <strain evidence="6">type strain: NCCB 100098</strain>
    </source>
</reference>
<dbReference type="Gene3D" id="3.30.70.270">
    <property type="match status" value="1"/>
</dbReference>
<dbReference type="CDD" id="cd01949">
    <property type="entry name" value="GGDEF"/>
    <property type="match status" value="1"/>
</dbReference>
<comment type="catalytic activity">
    <reaction evidence="2">
        <text>2 GTP = 3',3'-c-di-GMP + 2 diphosphate</text>
        <dbReference type="Rhea" id="RHEA:24898"/>
        <dbReference type="ChEBI" id="CHEBI:33019"/>
        <dbReference type="ChEBI" id="CHEBI:37565"/>
        <dbReference type="ChEBI" id="CHEBI:58805"/>
        <dbReference type="EC" id="2.7.7.65"/>
    </reaction>
</comment>
<dbReference type="NCBIfam" id="TIGR00254">
    <property type="entry name" value="GGDEF"/>
    <property type="match status" value="1"/>
</dbReference>
<gene>
    <name evidence="5" type="primary">ycdT_1</name>
    <name evidence="5" type="ORF">CZ809_01021</name>
</gene>
<dbReference type="AlphaFoldDB" id="A0A1T5HXK2"/>
<dbReference type="Proteomes" id="UP000189966">
    <property type="component" value="Unassembled WGS sequence"/>
</dbReference>